<evidence type="ECO:0000313" key="2">
    <source>
        <dbReference type="Proteomes" id="UP000823388"/>
    </source>
</evidence>
<evidence type="ECO:0000313" key="1">
    <source>
        <dbReference type="EMBL" id="KAG2631542.1"/>
    </source>
</evidence>
<gene>
    <name evidence="1" type="ORF">PVAP13_2NG579338</name>
</gene>
<keyword evidence="2" id="KW-1185">Reference proteome</keyword>
<reference evidence="1" key="1">
    <citation type="submission" date="2020-05" db="EMBL/GenBank/DDBJ databases">
        <title>WGS assembly of Panicum virgatum.</title>
        <authorList>
            <person name="Lovell J.T."/>
            <person name="Jenkins J."/>
            <person name="Shu S."/>
            <person name="Juenger T.E."/>
            <person name="Schmutz J."/>
        </authorList>
    </citation>
    <scope>NUCLEOTIDE SEQUENCE</scope>
    <source>
        <strain evidence="1">AP13</strain>
    </source>
</reference>
<comment type="caution">
    <text evidence="1">The sequence shown here is derived from an EMBL/GenBank/DDBJ whole genome shotgun (WGS) entry which is preliminary data.</text>
</comment>
<proteinExistence type="predicted"/>
<dbReference type="EMBL" id="CM029040">
    <property type="protein sequence ID" value="KAG2631542.1"/>
    <property type="molecule type" value="Genomic_DNA"/>
</dbReference>
<name>A0A8T0V543_PANVG</name>
<protein>
    <submittedName>
        <fullName evidence="1">Uncharacterized protein</fullName>
    </submittedName>
</protein>
<accession>A0A8T0V543</accession>
<dbReference type="Proteomes" id="UP000823388">
    <property type="component" value="Chromosome 2N"/>
</dbReference>
<dbReference type="AlphaFoldDB" id="A0A8T0V543"/>
<organism evidence="1 2">
    <name type="scientific">Panicum virgatum</name>
    <name type="common">Blackwell switchgrass</name>
    <dbReference type="NCBI Taxonomy" id="38727"/>
    <lineage>
        <taxon>Eukaryota</taxon>
        <taxon>Viridiplantae</taxon>
        <taxon>Streptophyta</taxon>
        <taxon>Embryophyta</taxon>
        <taxon>Tracheophyta</taxon>
        <taxon>Spermatophyta</taxon>
        <taxon>Magnoliopsida</taxon>
        <taxon>Liliopsida</taxon>
        <taxon>Poales</taxon>
        <taxon>Poaceae</taxon>
        <taxon>PACMAD clade</taxon>
        <taxon>Panicoideae</taxon>
        <taxon>Panicodae</taxon>
        <taxon>Paniceae</taxon>
        <taxon>Panicinae</taxon>
        <taxon>Panicum</taxon>
        <taxon>Panicum sect. Hiantes</taxon>
    </lineage>
</organism>
<sequence>MVMLFMLPVMQMNLEREARQLRKELVRIRESLSVRARKG</sequence>